<feature type="compositionally biased region" description="Low complexity" evidence="2">
    <location>
        <begin position="103"/>
        <end position="115"/>
    </location>
</feature>
<gene>
    <name evidence="3" type="ORF">Tco_1071208</name>
</gene>
<comment type="caution">
    <text evidence="3">The sequence shown here is derived from an EMBL/GenBank/DDBJ whole genome shotgun (WGS) entry which is preliminary data.</text>
</comment>
<proteinExistence type="predicted"/>
<keyword evidence="4" id="KW-1185">Reference proteome</keyword>
<evidence type="ECO:0000256" key="2">
    <source>
        <dbReference type="SAM" id="MobiDB-lite"/>
    </source>
</evidence>
<name>A0ABQ5HNS0_9ASTR</name>
<organism evidence="3 4">
    <name type="scientific">Tanacetum coccineum</name>
    <dbReference type="NCBI Taxonomy" id="301880"/>
    <lineage>
        <taxon>Eukaryota</taxon>
        <taxon>Viridiplantae</taxon>
        <taxon>Streptophyta</taxon>
        <taxon>Embryophyta</taxon>
        <taxon>Tracheophyta</taxon>
        <taxon>Spermatophyta</taxon>
        <taxon>Magnoliopsida</taxon>
        <taxon>eudicotyledons</taxon>
        <taxon>Gunneridae</taxon>
        <taxon>Pentapetalae</taxon>
        <taxon>asterids</taxon>
        <taxon>campanulids</taxon>
        <taxon>Asterales</taxon>
        <taxon>Asteraceae</taxon>
        <taxon>Asteroideae</taxon>
        <taxon>Anthemideae</taxon>
        <taxon>Anthemidinae</taxon>
        <taxon>Tanacetum</taxon>
    </lineage>
</organism>
<keyword evidence="1" id="KW-0175">Coiled coil</keyword>
<evidence type="ECO:0000256" key="1">
    <source>
        <dbReference type="SAM" id="Coils"/>
    </source>
</evidence>
<reference evidence="3" key="1">
    <citation type="journal article" date="2022" name="Int. J. Mol. Sci.">
        <title>Draft Genome of Tanacetum Coccineum: Genomic Comparison of Closely Related Tanacetum-Family Plants.</title>
        <authorList>
            <person name="Yamashiro T."/>
            <person name="Shiraishi A."/>
            <person name="Nakayama K."/>
            <person name="Satake H."/>
        </authorList>
    </citation>
    <scope>NUCLEOTIDE SEQUENCE</scope>
</reference>
<dbReference type="Proteomes" id="UP001151760">
    <property type="component" value="Unassembled WGS sequence"/>
</dbReference>
<evidence type="ECO:0000313" key="3">
    <source>
        <dbReference type="EMBL" id="GJT89491.1"/>
    </source>
</evidence>
<sequence>MQMLREMIKIQEEKRIYEEAARQEEEKRIAKEKEAAELEAKCKIQDCLNIEEINLIPQQLLLDSDSLMEEIDLFLASDDSMPMGIEDDDYDSEGDIRFLEELLSSDSPPLPENESFSLDHFDDPSLSLLTSEPPM</sequence>
<feature type="region of interest" description="Disordered" evidence="2">
    <location>
        <begin position="103"/>
        <end position="135"/>
    </location>
</feature>
<feature type="coiled-coil region" evidence="1">
    <location>
        <begin position="7"/>
        <end position="41"/>
    </location>
</feature>
<protein>
    <submittedName>
        <fullName evidence="3">Uncharacterized protein</fullName>
    </submittedName>
</protein>
<evidence type="ECO:0000313" key="4">
    <source>
        <dbReference type="Proteomes" id="UP001151760"/>
    </source>
</evidence>
<accession>A0ABQ5HNS0</accession>
<dbReference type="EMBL" id="BQNB010019829">
    <property type="protein sequence ID" value="GJT89491.1"/>
    <property type="molecule type" value="Genomic_DNA"/>
</dbReference>
<reference evidence="3" key="2">
    <citation type="submission" date="2022-01" db="EMBL/GenBank/DDBJ databases">
        <authorList>
            <person name="Yamashiro T."/>
            <person name="Shiraishi A."/>
            <person name="Satake H."/>
            <person name="Nakayama K."/>
        </authorList>
    </citation>
    <scope>NUCLEOTIDE SEQUENCE</scope>
</reference>